<dbReference type="RefSeq" id="XP_018022025.2">
    <property type="nucleotide sequence ID" value="XM_018166536.2"/>
</dbReference>
<reference evidence="4" key="1">
    <citation type="submission" date="2025-08" db="UniProtKB">
        <authorList>
            <consortium name="RefSeq"/>
        </authorList>
    </citation>
    <scope>IDENTIFICATION</scope>
    <source>
        <tissue evidence="4">Whole organism</tissue>
    </source>
</reference>
<feature type="region of interest" description="Disordered" evidence="1">
    <location>
        <begin position="902"/>
        <end position="932"/>
    </location>
</feature>
<feature type="region of interest" description="Disordered" evidence="1">
    <location>
        <begin position="969"/>
        <end position="1008"/>
    </location>
</feature>
<dbReference type="PROSITE" id="PS50940">
    <property type="entry name" value="CHIT_BIND_II"/>
    <property type="match status" value="1"/>
</dbReference>
<protein>
    <submittedName>
        <fullName evidence="4">Uncharacterized protein LOC108678179 isoform X1</fullName>
    </submittedName>
</protein>
<feature type="region of interest" description="Disordered" evidence="1">
    <location>
        <begin position="597"/>
        <end position="620"/>
    </location>
</feature>
<dbReference type="GeneID" id="108678179"/>
<dbReference type="OrthoDB" id="6334318at2759"/>
<evidence type="ECO:0000313" key="3">
    <source>
        <dbReference type="Proteomes" id="UP000694843"/>
    </source>
</evidence>
<dbReference type="PANTHER" id="PTHR22933">
    <property type="entry name" value="FI18007P1-RELATED"/>
    <property type="match status" value="1"/>
</dbReference>
<dbReference type="GO" id="GO:0005576">
    <property type="term" value="C:extracellular region"/>
    <property type="evidence" value="ECO:0007669"/>
    <property type="project" value="InterPro"/>
</dbReference>
<dbReference type="InterPro" id="IPR036508">
    <property type="entry name" value="Chitin-bd_dom_sf"/>
</dbReference>
<organism evidence="3 4">
    <name type="scientific">Hyalella azteca</name>
    <name type="common">Amphipod</name>
    <dbReference type="NCBI Taxonomy" id="294128"/>
    <lineage>
        <taxon>Eukaryota</taxon>
        <taxon>Metazoa</taxon>
        <taxon>Ecdysozoa</taxon>
        <taxon>Arthropoda</taxon>
        <taxon>Crustacea</taxon>
        <taxon>Multicrustacea</taxon>
        <taxon>Malacostraca</taxon>
        <taxon>Eumalacostraca</taxon>
        <taxon>Peracarida</taxon>
        <taxon>Amphipoda</taxon>
        <taxon>Senticaudata</taxon>
        <taxon>Talitrida</taxon>
        <taxon>Talitroidea</taxon>
        <taxon>Hyalellidae</taxon>
        <taxon>Hyalella</taxon>
    </lineage>
</organism>
<accession>A0A8B7P7U1</accession>
<keyword evidence="3" id="KW-1185">Reference proteome</keyword>
<dbReference type="InterPro" id="IPR052976">
    <property type="entry name" value="Scoloptoxin-like"/>
</dbReference>
<feature type="domain" description="Chitin-binding type-2" evidence="2">
    <location>
        <begin position="1546"/>
        <end position="1609"/>
    </location>
</feature>
<sequence>MFTDAFARTNESISSSEDRRQSGEPIKMATQTIIPTLLTKSIASVEKDIEVRTEPSRFASESKTERNQDPTNFRKRIHSVSDFSSSPSTVDFSLERFPPSNSQSSFSRLQNLLNQFDSGLRPELALNQYFGSDPDDGTLLTSNSRINNRPNHDNTNTRIWSRPNNGMKSSFVDWKNLRGGRSPLEYNSFGSIQQALTNSVRNSLLSSNLDDLSSAASEGNVVNSESPTEVSITSEATQAPISSTSSDAAGLGTEETSTPTSISIITSIVDELFSANATPPEHTTIATTEESQVTTELPMKTTTQLNTENLTNEDLLLLEKSNITSSVVDELLNGTLCSDDVSDEFLEEIIEMTKGRLTSEVNNTDEASNVTLQLKQFLLQQREKNSTAISEEDEKSLKERRNEFLSSDAVRERLMLLRIFKAKKERESGGRAIQKHLRKVKGATKVYQRTDDVDLEGIGVRVSTAVKLRDILSRRHREKKIEVTTEVVPTTITPPPSLRSQIEKFMNRKNQKKAENSRPRYENVVKVNGFRVIKENNVKEDEEPESTTQLDEEMIFSQGTQASFSQDFIPDEVSIASFLPTVPPGDRKNFQLQPTISAPFSQETSRTLRQESTRNPPSGHVAIRKKVDHQISNKKANEALGFLEDLLVRQSPRDESSSLASKLKGKMNEKFLPTIAPAAVTQNFAINSITKARENEERTFTFIPTAAPEDVTMAAASQEFTTARDPLERPSYDYYDESTEPTIEYFYENENGRPTTVNPEPNQLNSLYIASRNLPHQNTDDLQSSLDITKSGGSEIVSVGDSVEAEIEAFLALQNENIDYSEDDDINHSHFGHQMTTPEPDLFVGGIFNPINTLPSQAHVIQNMHNQPSPTQVETAHHDVQHKRHEPISDRGRRNHHHVPQPIAISTNTNDPHDEGQIPHEEGQIPPSRAPLSQSAPISFRPPGVRHIVKPPVNGADLRRAAPPSAVLRGTFLPPSTQPTPLQVTRHEHSQTPMRQMAGGSEDRDLQSEPRHISDTNRFQQDFNHHRAIQLEGNFHSQSQIHPQINSNRNNLPSQQPTLFQRSNIFPLVPAQNQKLNSVNQLSPETAHRHRVAHTNNEFQRFKPRFSTHDPGQHDSGVEIFDGSHSQRFVSSVNDQTSLDFTDHFPIVNGKPSPRDEPLASISMNEHLLRQNFETRSEQALTKLPHNGVSSEQRQNSRNSLATTFRPTINFGLMKDPQPETVLRPSTMLQITPLPQSSFDTNTFGDRTRESFTGPDMRTNFALFQAPTPGTPHATLRSAGNIHVRQHGNVLNPLLTTALPLAKLAKDASRHHQDDETNSLIDDVTHSIIRNHDPENIFNTLKDKTKAKEVINSELSFNSKQQNQDAIKSINDAWHLQNTPQNIVFSNHKLNTPRPPEQTVDHHTLINTFHKNPSRPPLSNHTSIQTLGRSSLHDKGVRLDQHKLIQVHADAPRLESHQPSSRHSATPLTPVALPEVLQTPAQFQESITHHDSSLLLATPKPGFLLPLSNTGNQQVTEVSQLMDQGEVPGTIWLDYPAFTQLPSFLNFNCTQHVRLDQDKAHLFPDIDTRCQAYHLCQGGTRTSFMCPIGTIFNQVTQVCQWWFQVQCRQPFSAG</sequence>
<evidence type="ECO:0000256" key="1">
    <source>
        <dbReference type="SAM" id="MobiDB-lite"/>
    </source>
</evidence>
<feature type="region of interest" description="Disordered" evidence="1">
    <location>
        <begin position="1"/>
        <end position="26"/>
    </location>
</feature>
<dbReference type="PANTHER" id="PTHR22933:SF43">
    <property type="entry name" value="LP10131P"/>
    <property type="match status" value="1"/>
</dbReference>
<dbReference type="KEGG" id="hazt:108678179"/>
<feature type="region of interest" description="Disordered" evidence="1">
    <location>
        <begin position="142"/>
        <end position="162"/>
    </location>
</feature>
<proteinExistence type="predicted"/>
<evidence type="ECO:0000259" key="2">
    <source>
        <dbReference type="PROSITE" id="PS50940"/>
    </source>
</evidence>
<name>A0A8B7P7U1_HYAAZ</name>
<gene>
    <name evidence="4" type="primary">LOC108678179</name>
</gene>
<dbReference type="GO" id="GO:0008061">
    <property type="term" value="F:chitin binding"/>
    <property type="evidence" value="ECO:0007669"/>
    <property type="project" value="InterPro"/>
</dbReference>
<dbReference type="SMART" id="SM00494">
    <property type="entry name" value="ChtBD2"/>
    <property type="match status" value="1"/>
</dbReference>
<dbReference type="Pfam" id="PF01607">
    <property type="entry name" value="CBM_14"/>
    <property type="match status" value="1"/>
</dbReference>
<feature type="compositionally biased region" description="Polar residues" evidence="1">
    <location>
        <begin position="220"/>
        <end position="247"/>
    </location>
</feature>
<evidence type="ECO:0000313" key="4">
    <source>
        <dbReference type="RefSeq" id="XP_018022025.2"/>
    </source>
</evidence>
<feature type="region of interest" description="Disordered" evidence="1">
    <location>
        <begin position="215"/>
        <end position="259"/>
    </location>
</feature>
<dbReference type="SUPFAM" id="SSF57625">
    <property type="entry name" value="Invertebrate chitin-binding proteins"/>
    <property type="match status" value="1"/>
</dbReference>
<dbReference type="Gene3D" id="2.170.140.10">
    <property type="entry name" value="Chitin binding domain"/>
    <property type="match status" value="1"/>
</dbReference>
<dbReference type="Proteomes" id="UP000694843">
    <property type="component" value="Unplaced"/>
</dbReference>
<dbReference type="InterPro" id="IPR002557">
    <property type="entry name" value="Chitin-bd_dom"/>
</dbReference>
<feature type="compositionally biased region" description="Basic and acidic residues" evidence="1">
    <location>
        <begin position="911"/>
        <end position="923"/>
    </location>
</feature>